<dbReference type="GO" id="GO:0008242">
    <property type="term" value="F:omega peptidase activity"/>
    <property type="evidence" value="ECO:0007669"/>
    <property type="project" value="TreeGrafter"/>
</dbReference>
<comment type="caution">
    <text evidence="1">The sequence shown here is derived from an EMBL/GenBank/DDBJ whole genome shotgun (WGS) entry which is preliminary data.</text>
</comment>
<proteinExistence type="predicted"/>
<dbReference type="PANTHER" id="PTHR43187">
    <property type="entry name" value="GLUTAMINE AMIDOTRANSFERASE DUG3-RELATED"/>
    <property type="match status" value="1"/>
</dbReference>
<reference evidence="1" key="1">
    <citation type="journal article" date="2020" name="Fungal Divers.">
        <title>Resolving the Mortierellaceae phylogeny through synthesis of multi-gene phylogenetics and phylogenomics.</title>
        <authorList>
            <person name="Vandepol N."/>
            <person name="Liber J."/>
            <person name="Desiro A."/>
            <person name="Na H."/>
            <person name="Kennedy M."/>
            <person name="Barry K."/>
            <person name="Grigoriev I.V."/>
            <person name="Miller A.N."/>
            <person name="O'Donnell K."/>
            <person name="Stajich J.E."/>
            <person name="Bonito G."/>
        </authorList>
    </citation>
    <scope>NUCLEOTIDE SEQUENCE</scope>
    <source>
        <strain evidence="1">REB-010B</strain>
    </source>
</reference>
<accession>A0A9P6UPA1</accession>
<dbReference type="Gene3D" id="3.60.20.10">
    <property type="entry name" value="Glutamine Phosphoribosylpyrophosphate, subunit 1, domain 1"/>
    <property type="match status" value="1"/>
</dbReference>
<gene>
    <name evidence="1" type="ORF">BGZ99_008672</name>
</gene>
<dbReference type="InterPro" id="IPR052373">
    <property type="entry name" value="Gamma-glu_amide_hydrolase"/>
</dbReference>
<dbReference type="InterPro" id="IPR029055">
    <property type="entry name" value="Ntn_hydrolases_N"/>
</dbReference>
<dbReference type="AlphaFoldDB" id="A0A9P6UPA1"/>
<dbReference type="SUPFAM" id="SSF56235">
    <property type="entry name" value="N-terminal nucleophile aminohydrolases (Ntn hydrolases)"/>
    <property type="match status" value="1"/>
</dbReference>
<evidence type="ECO:0000313" key="2">
    <source>
        <dbReference type="Proteomes" id="UP000738325"/>
    </source>
</evidence>
<dbReference type="EMBL" id="JAAAIP010000685">
    <property type="protein sequence ID" value="KAG0313645.1"/>
    <property type="molecule type" value="Genomic_DNA"/>
</dbReference>
<organism evidence="1 2">
    <name type="scientific">Dissophora globulifera</name>
    <dbReference type="NCBI Taxonomy" id="979702"/>
    <lineage>
        <taxon>Eukaryota</taxon>
        <taxon>Fungi</taxon>
        <taxon>Fungi incertae sedis</taxon>
        <taxon>Mucoromycota</taxon>
        <taxon>Mortierellomycotina</taxon>
        <taxon>Mortierellomycetes</taxon>
        <taxon>Mortierellales</taxon>
        <taxon>Mortierellaceae</taxon>
        <taxon>Dissophora</taxon>
    </lineage>
</organism>
<dbReference type="GO" id="GO:0061672">
    <property type="term" value="C:glutathione hydrolase complex"/>
    <property type="evidence" value="ECO:0007669"/>
    <property type="project" value="TreeGrafter"/>
</dbReference>
<keyword evidence="2" id="KW-1185">Reference proteome</keyword>
<dbReference type="GO" id="GO:0006751">
    <property type="term" value="P:glutathione catabolic process"/>
    <property type="evidence" value="ECO:0007669"/>
    <property type="project" value="TreeGrafter"/>
</dbReference>
<name>A0A9P6UPA1_9FUNG</name>
<evidence type="ECO:0000313" key="1">
    <source>
        <dbReference type="EMBL" id="KAG0313645.1"/>
    </source>
</evidence>
<dbReference type="OrthoDB" id="14446at2759"/>
<protein>
    <submittedName>
        <fullName evidence="1">Uncharacterized protein</fullName>
    </submittedName>
</protein>
<sequence length="387" mass="43539">WNNMNLIRLAEKIKSPLVFAHIKRKIQESLPDDIYLSVNGNTDSEWAFAVFLSQLATPRQTEPFSHTVLQDALIRTIRLFNAWSKDAAAATISNNKDGISPSSSTPSFFNFAVTDGDTVVCTRYVNSRNVDALSLYFSSGTRFECYDTRSGRYKMIKEARREDIVLIASEPLTFEEADWREVPRNSVVVVTSRMNVLTYPIVDEFYEAIPSLATTKTETVDTSMHCINTTTIVTDTDMEDIESARVDKEELQYTQHPEFTYEESSGASISLSDLSAASMSVASFDSIASSTGTLLSSWPSSPSHHPIHQNQHQQYLVPPLSPSTSSISTESLHLSDVAMHEDRSKVGMMLEKRPRARESTRGGCDYGDGFDSDIEEDYRIFRVRRRF</sequence>
<feature type="non-terminal residue" evidence="1">
    <location>
        <position position="387"/>
    </location>
</feature>
<dbReference type="PANTHER" id="PTHR43187:SF1">
    <property type="entry name" value="GLUTAMINE AMIDOTRANSFERASE DUG3-RELATED"/>
    <property type="match status" value="1"/>
</dbReference>
<dbReference type="GO" id="GO:0005737">
    <property type="term" value="C:cytoplasm"/>
    <property type="evidence" value="ECO:0007669"/>
    <property type="project" value="TreeGrafter"/>
</dbReference>
<dbReference type="Proteomes" id="UP000738325">
    <property type="component" value="Unassembled WGS sequence"/>
</dbReference>